<protein>
    <recommendedName>
        <fullName evidence="2">Type-F conjugative transfer system protein TraW N-terminal domain-containing protein</fullName>
    </recommendedName>
</protein>
<proteinExistence type="predicted"/>
<dbReference type="InterPro" id="IPR014114">
    <property type="entry name" value="TraW"/>
</dbReference>
<evidence type="ECO:0000259" key="2">
    <source>
        <dbReference type="Pfam" id="PF12477"/>
    </source>
</evidence>
<sequence>MAKPLRKSLLIAVLGLSQLTSMAVAKDFGTWGDLYPVAEPDMLQTIHERLTALQRSGRWDEEMTAFKARTVKHSQRPEPVAGIGKTERYAERFFDPSVQLSSDLKDDKGRVFARKGDVINPLATVPFAQTLYFIDGDDPQQVAWMKAQQPETLMVKVILVNGDIPKTSAALDSRIYFDQGGALSRRFGLTTVPARITAAPSGLRLRIESIPAAGSAN</sequence>
<evidence type="ECO:0000256" key="1">
    <source>
        <dbReference type="SAM" id="SignalP"/>
    </source>
</evidence>
<feature type="signal peptide" evidence="1">
    <location>
        <begin position="1"/>
        <end position="25"/>
    </location>
</feature>
<evidence type="ECO:0000313" key="3">
    <source>
        <dbReference type="EMBL" id="SAY46505.1"/>
    </source>
</evidence>
<gene>
    <name evidence="3" type="ORF">PWN146_05274</name>
</gene>
<feature type="chain" id="PRO_5008675323" description="Type-F conjugative transfer system protein TraW N-terminal domain-containing protein" evidence="1">
    <location>
        <begin position="26"/>
        <end position="217"/>
    </location>
</feature>
<dbReference type="NCBIfam" id="TIGR02743">
    <property type="entry name" value="TraW"/>
    <property type="match status" value="1"/>
</dbReference>
<organism evidence="3">
    <name type="scientific">Serratia marcescens</name>
    <dbReference type="NCBI Taxonomy" id="615"/>
    <lineage>
        <taxon>Bacteria</taxon>
        <taxon>Pseudomonadati</taxon>
        <taxon>Pseudomonadota</taxon>
        <taxon>Gammaproteobacteria</taxon>
        <taxon>Enterobacterales</taxon>
        <taxon>Yersiniaceae</taxon>
        <taxon>Serratia</taxon>
    </lineage>
</organism>
<dbReference type="NCBIfam" id="NF010298">
    <property type="entry name" value="PRK13738.1"/>
    <property type="match status" value="1"/>
</dbReference>
<dbReference type="InterPro" id="IPR025864">
    <property type="entry name" value="TraW_N_dom"/>
</dbReference>
<name>A0A1C3HNA9_SERMA</name>
<dbReference type="Pfam" id="PF12477">
    <property type="entry name" value="TraW_N"/>
    <property type="match status" value="1"/>
</dbReference>
<dbReference type="AlphaFoldDB" id="A0A1C3HNA9"/>
<accession>A0A1C3HNA9</accession>
<dbReference type="EMBL" id="LT575491">
    <property type="protein sequence ID" value="SAY46505.1"/>
    <property type="molecule type" value="Genomic_DNA"/>
</dbReference>
<reference evidence="3" key="1">
    <citation type="submission" date="2016-05" db="EMBL/GenBank/DDBJ databases">
        <authorList>
            <person name="Lavstsen T."/>
            <person name="Jespersen J.S."/>
        </authorList>
    </citation>
    <scope>NUCLEOTIDE SEQUENCE</scope>
    <source>
        <strain evidence="3">PWN146_assembly</strain>
    </source>
</reference>
<keyword evidence="1" id="KW-0732">Signal</keyword>
<feature type="domain" description="Type-F conjugative transfer system protein TraW N-terminal" evidence="2">
    <location>
        <begin position="21"/>
        <end position="38"/>
    </location>
</feature>